<dbReference type="PANTHER" id="PTHR34138:SF1">
    <property type="entry name" value="CELL SHAPE-DETERMINING PROTEIN MREC"/>
    <property type="match status" value="1"/>
</dbReference>
<dbReference type="OrthoDB" id="3935at2"/>
<dbReference type="RefSeq" id="WP_012869953.1">
    <property type="nucleotide sequence ID" value="NC_013522.1"/>
</dbReference>
<keyword evidence="5" id="KW-0175">Coiled coil</keyword>
<feature type="coiled-coil region" evidence="5">
    <location>
        <begin position="59"/>
        <end position="86"/>
    </location>
</feature>
<comment type="similarity">
    <text evidence="1">Belongs to the MreC family.</text>
</comment>
<feature type="domain" description="Rod shape-determining protein MreC beta-barrel core" evidence="6">
    <location>
        <begin position="107"/>
        <end position="249"/>
    </location>
</feature>
<dbReference type="EMBL" id="CP001818">
    <property type="protein sequence ID" value="ACZ19441.1"/>
    <property type="molecule type" value="Genomic_DNA"/>
</dbReference>
<dbReference type="PANTHER" id="PTHR34138">
    <property type="entry name" value="CELL SHAPE-DETERMINING PROTEIN MREC"/>
    <property type="match status" value="1"/>
</dbReference>
<reference evidence="7 8" key="1">
    <citation type="journal article" date="2009" name="Stand. Genomic Sci.">
        <title>Complete genome sequence of Thermanaerovibrio acidaminovorans type strain (Su883).</title>
        <authorList>
            <person name="Chovatia M."/>
            <person name="Sikorski J."/>
            <person name="Schroder M."/>
            <person name="Lapidus A."/>
            <person name="Nolan M."/>
            <person name="Tice H."/>
            <person name="Glavina Del Rio T."/>
            <person name="Copeland A."/>
            <person name="Cheng J.F."/>
            <person name="Lucas S."/>
            <person name="Chen F."/>
            <person name="Bruce D."/>
            <person name="Goodwin L."/>
            <person name="Pitluck S."/>
            <person name="Ivanova N."/>
            <person name="Mavromatis K."/>
            <person name="Ovchinnikova G."/>
            <person name="Pati A."/>
            <person name="Chen A."/>
            <person name="Palaniappan K."/>
            <person name="Land M."/>
            <person name="Hauser L."/>
            <person name="Chang Y.J."/>
            <person name="Jeffries C.D."/>
            <person name="Chain P."/>
            <person name="Saunders E."/>
            <person name="Detter J.C."/>
            <person name="Brettin T."/>
            <person name="Rohde M."/>
            <person name="Goker M."/>
            <person name="Spring S."/>
            <person name="Bristow J."/>
            <person name="Markowitz V."/>
            <person name="Hugenholtz P."/>
            <person name="Kyrpides N.C."/>
            <person name="Klenk H.P."/>
            <person name="Eisen J.A."/>
        </authorList>
    </citation>
    <scope>NUCLEOTIDE SEQUENCE [LARGE SCALE GENOMIC DNA]</scope>
    <source>
        <strain evidence="8">ATCC 49978 / DSM 6589 / Su883</strain>
    </source>
</reference>
<organism evidence="7 8">
    <name type="scientific">Thermanaerovibrio acidaminovorans (strain ATCC 49978 / DSM 6589 / Su883)</name>
    <name type="common">Selenomonas acidaminovorans</name>
    <dbReference type="NCBI Taxonomy" id="525903"/>
    <lineage>
        <taxon>Bacteria</taxon>
        <taxon>Thermotogati</taxon>
        <taxon>Synergistota</taxon>
        <taxon>Synergistia</taxon>
        <taxon>Synergistales</taxon>
        <taxon>Synergistaceae</taxon>
        <taxon>Thermanaerovibrio</taxon>
    </lineage>
</organism>
<gene>
    <name evidence="7" type="ordered locus">Taci_1209</name>
</gene>
<accession>D1B600</accession>
<dbReference type="HOGENOM" id="CLU_042663_4_0_0"/>
<evidence type="ECO:0000256" key="4">
    <source>
        <dbReference type="ARBA" id="ARBA00032089"/>
    </source>
</evidence>
<evidence type="ECO:0000259" key="6">
    <source>
        <dbReference type="Pfam" id="PF04085"/>
    </source>
</evidence>
<evidence type="ECO:0000256" key="5">
    <source>
        <dbReference type="SAM" id="Coils"/>
    </source>
</evidence>
<dbReference type="EnsemblBacteria" id="ACZ19441">
    <property type="protein sequence ID" value="ACZ19441"/>
    <property type="gene ID" value="Taci_1209"/>
</dbReference>
<sequence>MKRFEPLWIHGLMATLVGLSLTLLSLNLPLSKALGDPWCQLLSWPERPALQGRLLFQAFTGWLIERKSMQERLRELEAENLAMRRTLSLSSVELPQRGGGLLPALVTLRYPEAWWSEVRLDKGSADGVSPGDPVLSSGYLVGIVSSVKRDHCWVRLLTAEDSMVAVVVDQTRDLGVLTGDGMGRIFLNYLPPDREVNRDMTISTALMGGNVPPGVPVGRILSKDRESGGFVVYNVALMAHLTQLYWVDIMISGDGR</sequence>
<dbReference type="Gene3D" id="2.40.10.350">
    <property type="entry name" value="Rod shape-determining protein MreC, domain 2"/>
    <property type="match status" value="1"/>
</dbReference>
<dbReference type="KEGG" id="tai:Taci_1209"/>
<dbReference type="GO" id="GO:0008360">
    <property type="term" value="P:regulation of cell shape"/>
    <property type="evidence" value="ECO:0007669"/>
    <property type="project" value="UniProtKB-KW"/>
</dbReference>
<dbReference type="InterPro" id="IPR042175">
    <property type="entry name" value="Cell/Rod_MreC_2"/>
</dbReference>
<evidence type="ECO:0000313" key="7">
    <source>
        <dbReference type="EMBL" id="ACZ19441.1"/>
    </source>
</evidence>
<evidence type="ECO:0000256" key="1">
    <source>
        <dbReference type="ARBA" id="ARBA00009369"/>
    </source>
</evidence>
<dbReference type="STRING" id="525903.Taci_1209"/>
<dbReference type="GO" id="GO:0005886">
    <property type="term" value="C:plasma membrane"/>
    <property type="evidence" value="ECO:0007669"/>
    <property type="project" value="TreeGrafter"/>
</dbReference>
<keyword evidence="3" id="KW-0133">Cell shape</keyword>
<dbReference type="InterPro" id="IPR055342">
    <property type="entry name" value="MreC_beta-barrel_core"/>
</dbReference>
<dbReference type="AlphaFoldDB" id="D1B600"/>
<dbReference type="InterPro" id="IPR007221">
    <property type="entry name" value="MreC"/>
</dbReference>
<dbReference type="Pfam" id="PF04085">
    <property type="entry name" value="MreC"/>
    <property type="match status" value="1"/>
</dbReference>
<keyword evidence="8" id="KW-1185">Reference proteome</keyword>
<evidence type="ECO:0000256" key="3">
    <source>
        <dbReference type="ARBA" id="ARBA00022960"/>
    </source>
</evidence>
<evidence type="ECO:0000256" key="2">
    <source>
        <dbReference type="ARBA" id="ARBA00013855"/>
    </source>
</evidence>
<proteinExistence type="inferred from homology"/>
<name>D1B600_THEAS</name>
<dbReference type="Proteomes" id="UP000002030">
    <property type="component" value="Chromosome"/>
</dbReference>
<dbReference type="InterPro" id="IPR042177">
    <property type="entry name" value="Cell/Rod_1"/>
</dbReference>
<dbReference type="Gene3D" id="2.40.10.340">
    <property type="entry name" value="Rod shape-determining protein MreC, domain 1"/>
    <property type="match status" value="1"/>
</dbReference>
<evidence type="ECO:0000313" key="8">
    <source>
        <dbReference type="Proteomes" id="UP000002030"/>
    </source>
</evidence>
<protein>
    <recommendedName>
        <fullName evidence="2">Cell shape-determining protein MreC</fullName>
    </recommendedName>
    <alternativeName>
        <fullName evidence="4">Cell shape protein MreC</fullName>
    </alternativeName>
</protein>
<dbReference type="eggNOG" id="COG1792">
    <property type="taxonomic scope" value="Bacteria"/>
</dbReference>